<dbReference type="AlphaFoldDB" id="A0A2R6WW78"/>
<feature type="transmembrane region" description="Helical" evidence="1">
    <location>
        <begin position="68"/>
        <end position="88"/>
    </location>
</feature>
<sequence>MVSVHALNFAASLLRLPLLFSWVPRRMVCTRFKLVLAALISMVLSVSRRLELVLTAASIAVLRALKTNAVGSGMLLLLLLNGGAIFFIRAGERTSPRYSMIPRVCCLSTDWRSDLSAAAAEEEVKEMRGIENSIRSGACAARTRAEHPAFGAKASSSSTLASKSSLFPAPAPERTHFEDCQRRIASSPISCMDDMIDSWKDL</sequence>
<feature type="transmembrane region" description="Helical" evidence="1">
    <location>
        <begin position="6"/>
        <end position="23"/>
    </location>
</feature>
<name>A0A2R6WW78_MARPO</name>
<dbReference type="Proteomes" id="UP000244005">
    <property type="component" value="Unassembled WGS sequence"/>
</dbReference>
<keyword evidence="1" id="KW-0812">Transmembrane</keyword>
<dbReference type="EMBL" id="KZ772725">
    <property type="protein sequence ID" value="PTQ38107.1"/>
    <property type="molecule type" value="Genomic_DNA"/>
</dbReference>
<keyword evidence="1" id="KW-1133">Transmembrane helix</keyword>
<organism evidence="2 3">
    <name type="scientific">Marchantia polymorpha</name>
    <name type="common">Common liverwort</name>
    <name type="synonym">Marchantia aquatica</name>
    <dbReference type="NCBI Taxonomy" id="3197"/>
    <lineage>
        <taxon>Eukaryota</taxon>
        <taxon>Viridiplantae</taxon>
        <taxon>Streptophyta</taxon>
        <taxon>Embryophyta</taxon>
        <taxon>Marchantiophyta</taxon>
        <taxon>Marchantiopsida</taxon>
        <taxon>Marchantiidae</taxon>
        <taxon>Marchantiales</taxon>
        <taxon>Marchantiaceae</taxon>
        <taxon>Marchantia</taxon>
    </lineage>
</organism>
<reference evidence="3" key="1">
    <citation type="journal article" date="2017" name="Cell">
        <title>Insights into land plant evolution garnered from the Marchantia polymorpha genome.</title>
        <authorList>
            <person name="Bowman J.L."/>
            <person name="Kohchi T."/>
            <person name="Yamato K.T."/>
            <person name="Jenkins J."/>
            <person name="Shu S."/>
            <person name="Ishizaki K."/>
            <person name="Yamaoka S."/>
            <person name="Nishihama R."/>
            <person name="Nakamura Y."/>
            <person name="Berger F."/>
            <person name="Adam C."/>
            <person name="Aki S.S."/>
            <person name="Althoff F."/>
            <person name="Araki T."/>
            <person name="Arteaga-Vazquez M.A."/>
            <person name="Balasubrmanian S."/>
            <person name="Barry K."/>
            <person name="Bauer D."/>
            <person name="Boehm C.R."/>
            <person name="Briginshaw L."/>
            <person name="Caballero-Perez J."/>
            <person name="Catarino B."/>
            <person name="Chen F."/>
            <person name="Chiyoda S."/>
            <person name="Chovatia M."/>
            <person name="Davies K.M."/>
            <person name="Delmans M."/>
            <person name="Demura T."/>
            <person name="Dierschke T."/>
            <person name="Dolan L."/>
            <person name="Dorantes-Acosta A.E."/>
            <person name="Eklund D.M."/>
            <person name="Florent S.N."/>
            <person name="Flores-Sandoval E."/>
            <person name="Fujiyama A."/>
            <person name="Fukuzawa H."/>
            <person name="Galik B."/>
            <person name="Grimanelli D."/>
            <person name="Grimwood J."/>
            <person name="Grossniklaus U."/>
            <person name="Hamada T."/>
            <person name="Haseloff J."/>
            <person name="Hetherington A.J."/>
            <person name="Higo A."/>
            <person name="Hirakawa Y."/>
            <person name="Hundley H.N."/>
            <person name="Ikeda Y."/>
            <person name="Inoue K."/>
            <person name="Inoue S.I."/>
            <person name="Ishida S."/>
            <person name="Jia Q."/>
            <person name="Kakita M."/>
            <person name="Kanazawa T."/>
            <person name="Kawai Y."/>
            <person name="Kawashima T."/>
            <person name="Kennedy M."/>
            <person name="Kinose K."/>
            <person name="Kinoshita T."/>
            <person name="Kohara Y."/>
            <person name="Koide E."/>
            <person name="Komatsu K."/>
            <person name="Kopischke S."/>
            <person name="Kubo M."/>
            <person name="Kyozuka J."/>
            <person name="Lagercrantz U."/>
            <person name="Lin S.S."/>
            <person name="Lindquist E."/>
            <person name="Lipzen A.M."/>
            <person name="Lu C.W."/>
            <person name="De Luna E."/>
            <person name="Martienssen R.A."/>
            <person name="Minamino N."/>
            <person name="Mizutani M."/>
            <person name="Mizutani M."/>
            <person name="Mochizuki N."/>
            <person name="Monte I."/>
            <person name="Mosher R."/>
            <person name="Nagasaki H."/>
            <person name="Nakagami H."/>
            <person name="Naramoto S."/>
            <person name="Nishitani K."/>
            <person name="Ohtani M."/>
            <person name="Okamoto T."/>
            <person name="Okumura M."/>
            <person name="Phillips J."/>
            <person name="Pollak B."/>
            <person name="Reinders A."/>
            <person name="Rovekamp M."/>
            <person name="Sano R."/>
            <person name="Sawa S."/>
            <person name="Schmid M.W."/>
            <person name="Shirakawa M."/>
            <person name="Solano R."/>
            <person name="Spunde A."/>
            <person name="Suetsugu N."/>
            <person name="Sugano S."/>
            <person name="Sugiyama A."/>
            <person name="Sun R."/>
            <person name="Suzuki Y."/>
            <person name="Takenaka M."/>
            <person name="Takezawa D."/>
            <person name="Tomogane H."/>
            <person name="Tsuzuki M."/>
            <person name="Ueda T."/>
            <person name="Umeda M."/>
            <person name="Ward J.M."/>
            <person name="Watanabe Y."/>
            <person name="Yazaki K."/>
            <person name="Yokoyama R."/>
            <person name="Yoshitake Y."/>
            <person name="Yotsui I."/>
            <person name="Zachgo S."/>
            <person name="Schmutz J."/>
        </authorList>
    </citation>
    <scope>NUCLEOTIDE SEQUENCE [LARGE SCALE GENOMIC DNA]</scope>
    <source>
        <strain evidence="3">Tak-1</strain>
    </source>
</reference>
<evidence type="ECO:0000313" key="3">
    <source>
        <dbReference type="Proteomes" id="UP000244005"/>
    </source>
</evidence>
<proteinExistence type="predicted"/>
<evidence type="ECO:0000313" key="2">
    <source>
        <dbReference type="EMBL" id="PTQ38107.1"/>
    </source>
</evidence>
<dbReference type="Gramene" id="Mp6g07330.1">
    <property type="protein sequence ID" value="Mp6g07330.1.cds"/>
    <property type="gene ID" value="Mp6g07330"/>
</dbReference>
<keyword evidence="3" id="KW-1185">Reference proteome</keyword>
<protein>
    <submittedName>
        <fullName evidence="2">Uncharacterized protein</fullName>
    </submittedName>
</protein>
<accession>A0A2R6WW78</accession>
<keyword evidence="1" id="KW-0472">Membrane</keyword>
<evidence type="ECO:0000256" key="1">
    <source>
        <dbReference type="SAM" id="Phobius"/>
    </source>
</evidence>
<gene>
    <name evidence="2" type="ORF">MARPO_0053s0047</name>
</gene>